<name>A0A644Z0S8_9ZZZZ</name>
<organism evidence="1">
    <name type="scientific">bioreactor metagenome</name>
    <dbReference type="NCBI Taxonomy" id="1076179"/>
    <lineage>
        <taxon>unclassified sequences</taxon>
        <taxon>metagenomes</taxon>
        <taxon>ecological metagenomes</taxon>
    </lineage>
</organism>
<dbReference type="AlphaFoldDB" id="A0A644Z0S8"/>
<comment type="caution">
    <text evidence="1">The sequence shown here is derived from an EMBL/GenBank/DDBJ whole genome shotgun (WGS) entry which is preliminary data.</text>
</comment>
<gene>
    <name evidence="1" type="ORF">SDC9_80914</name>
</gene>
<dbReference type="EMBL" id="VSSQ01006941">
    <property type="protein sequence ID" value="MPM34332.1"/>
    <property type="molecule type" value="Genomic_DNA"/>
</dbReference>
<reference evidence="1" key="1">
    <citation type="submission" date="2019-08" db="EMBL/GenBank/DDBJ databases">
        <authorList>
            <person name="Kucharzyk K."/>
            <person name="Murdoch R.W."/>
            <person name="Higgins S."/>
            <person name="Loffler F."/>
        </authorList>
    </citation>
    <scope>NUCLEOTIDE SEQUENCE</scope>
</reference>
<proteinExistence type="predicted"/>
<evidence type="ECO:0000313" key="1">
    <source>
        <dbReference type="EMBL" id="MPM34332.1"/>
    </source>
</evidence>
<accession>A0A644Z0S8</accession>
<sequence>MLALVPLTAKYSVVTAVTEITLPNPVAASETGFTMEAKICCGRKVPNMDKRIFLLSSGKRRGSVVLIRINAGMAAIMNLKARADARMASTEFLKPSAIA</sequence>
<protein>
    <submittedName>
        <fullName evidence="1">Uncharacterized protein</fullName>
    </submittedName>
</protein>